<keyword evidence="3" id="KW-0067">ATP-binding</keyword>
<dbReference type="EMBL" id="JXXN02004773">
    <property type="protein sequence ID" value="THD20340.1"/>
    <property type="molecule type" value="Genomic_DNA"/>
</dbReference>
<evidence type="ECO:0000256" key="1">
    <source>
        <dbReference type="SAM" id="MobiDB-lite"/>
    </source>
</evidence>
<evidence type="ECO:0000313" key="3">
    <source>
        <dbReference type="EMBL" id="THD20340.1"/>
    </source>
</evidence>
<accession>A0A4E0RXB9</accession>
<gene>
    <name evidence="3" type="ORF">D915_008792</name>
</gene>
<keyword evidence="3" id="KW-0378">Hydrolase</keyword>
<keyword evidence="3" id="KW-0347">Helicase</keyword>
<dbReference type="InterPro" id="IPR027417">
    <property type="entry name" value="P-loop_NTPase"/>
</dbReference>
<dbReference type="InterPro" id="IPR001650">
    <property type="entry name" value="Helicase_C-like"/>
</dbReference>
<protein>
    <submittedName>
        <fullName evidence="3">ATP-dependent RNA helicase DDX3X</fullName>
    </submittedName>
</protein>
<reference evidence="3" key="1">
    <citation type="submission" date="2019-03" db="EMBL/GenBank/DDBJ databases">
        <title>Improved annotation for the trematode Fasciola hepatica.</title>
        <authorList>
            <person name="Choi Y.-J."/>
            <person name="Martin J."/>
            <person name="Mitreva M."/>
        </authorList>
    </citation>
    <scope>NUCLEOTIDE SEQUENCE [LARGE SCALE GENOMIC DNA]</scope>
</reference>
<dbReference type="GO" id="GO:0004386">
    <property type="term" value="F:helicase activity"/>
    <property type="evidence" value="ECO:0007669"/>
    <property type="project" value="UniProtKB-KW"/>
</dbReference>
<dbReference type="PROSITE" id="PS51194">
    <property type="entry name" value="HELICASE_CTER"/>
    <property type="match status" value="1"/>
</dbReference>
<keyword evidence="3" id="KW-0547">Nucleotide-binding</keyword>
<dbReference type="AlphaFoldDB" id="A0A4E0RXB9"/>
<name>A0A4E0RXB9_FASHE</name>
<dbReference type="Pfam" id="PF00271">
    <property type="entry name" value="Helicase_C"/>
    <property type="match status" value="1"/>
</dbReference>
<dbReference type="Proteomes" id="UP000230066">
    <property type="component" value="Unassembled WGS sequence"/>
</dbReference>
<sequence>MFSATFPKEIQTLARDFLHSYIFLAVGRVGSTNENIVQEVLNVADKDKPDMLVRLLQEKTDPEDTLAHYLGQLNFPVASIHGDRPQSDRERALSSFREGHTPILIATAVAAQGLNIPNVKHVINFDLPSDIEEYVHRIGRTGRMGQPGSAVSFFSERNQNVVRDLLELLRESKQPVPTWLETRLTYSSGDSRRSKNNSTTNKRRTNYGSFDYRQPGNRCSSYVSTVLMANNSNLTNGGFGLLGNCSLPMAGNNASRCPPNGGYTSAAFQPNNQQQQSSRLMYRGNPGFIGRGGPYAGVDQQAPPGMPPPMPLFQTQPRPQHTNPAALLQPGTPSAAAMHQFLAAAAAAGFHPATAQNTGGGTTGQAGGAMSAVSTGGYSAHLPPGAGTPFPGATYQAFHPASMFSATNSVSAHHTVSSHGRDGTATTTMVFPPPTGLFHTGGSGTLAGTTPTFTSTNSAAGHQALQQQQQQQQAATATLISGSFAMPYYGQPQAYGSTAPQRQSPQQQAAIAAAKIAAAAMLSGAQAAVPGPDPSSSQSSPNVNLFCKMDTFLERHKLGMQRNVKRSFVDVVRWEQYKSGTLNIIQ</sequence>
<proteinExistence type="predicted"/>
<dbReference type="SUPFAM" id="SSF52540">
    <property type="entry name" value="P-loop containing nucleoside triphosphate hydrolases"/>
    <property type="match status" value="1"/>
</dbReference>
<comment type="caution">
    <text evidence="3">The sequence shown here is derived from an EMBL/GenBank/DDBJ whole genome shotgun (WGS) entry which is preliminary data.</text>
</comment>
<feature type="domain" description="Helicase C-terminal" evidence="2">
    <location>
        <begin position="35"/>
        <end position="184"/>
    </location>
</feature>
<feature type="region of interest" description="Disordered" evidence="1">
    <location>
        <begin position="187"/>
        <end position="211"/>
    </location>
</feature>
<organism evidence="3 4">
    <name type="scientific">Fasciola hepatica</name>
    <name type="common">Liver fluke</name>
    <dbReference type="NCBI Taxonomy" id="6192"/>
    <lineage>
        <taxon>Eukaryota</taxon>
        <taxon>Metazoa</taxon>
        <taxon>Spiralia</taxon>
        <taxon>Lophotrochozoa</taxon>
        <taxon>Platyhelminthes</taxon>
        <taxon>Trematoda</taxon>
        <taxon>Digenea</taxon>
        <taxon>Plagiorchiida</taxon>
        <taxon>Echinostomata</taxon>
        <taxon>Echinostomatoidea</taxon>
        <taxon>Fasciolidae</taxon>
        <taxon>Fasciola</taxon>
    </lineage>
</organism>
<dbReference type="Gene3D" id="3.40.50.300">
    <property type="entry name" value="P-loop containing nucleotide triphosphate hydrolases"/>
    <property type="match status" value="2"/>
</dbReference>
<evidence type="ECO:0000313" key="4">
    <source>
        <dbReference type="Proteomes" id="UP000230066"/>
    </source>
</evidence>
<dbReference type="SMART" id="SM00490">
    <property type="entry name" value="HELICc"/>
    <property type="match status" value="1"/>
</dbReference>
<keyword evidence="4" id="KW-1185">Reference proteome</keyword>
<dbReference type="CDD" id="cd18787">
    <property type="entry name" value="SF2_C_DEAD"/>
    <property type="match status" value="1"/>
</dbReference>
<dbReference type="PANTHER" id="PTHR47958">
    <property type="entry name" value="ATP-DEPENDENT RNA HELICASE DBP3"/>
    <property type="match status" value="1"/>
</dbReference>
<evidence type="ECO:0000259" key="2">
    <source>
        <dbReference type="PROSITE" id="PS51194"/>
    </source>
</evidence>